<dbReference type="AlphaFoldDB" id="A0A2Z4LM21"/>
<reference evidence="2" key="1">
    <citation type="submission" date="2018-06" db="EMBL/GenBank/DDBJ databases">
        <title>Complete genome sequences of Mycoplasma anatis, M. anseris and M. cloacale type strains.</title>
        <authorList>
            <person name="Grozner D."/>
            <person name="Forro B."/>
            <person name="Sulyok K.M."/>
            <person name="Marton S."/>
            <person name="Kreizinger Z."/>
            <person name="Banyai K."/>
            <person name="Gyuranecz M."/>
        </authorList>
    </citation>
    <scope>NUCLEOTIDE SEQUENCE [LARGE SCALE GENOMIC DNA]</scope>
    <source>
        <strain evidence="2">NCTC 10199</strain>
    </source>
</reference>
<evidence type="ECO:0000313" key="2">
    <source>
        <dbReference type="Proteomes" id="UP000249865"/>
    </source>
</evidence>
<accession>A0A2Z4LM21</accession>
<sequence length="365" mass="42540">MQRVVVSFLKIYANILEMEAVEIFNQQAIKIYSNKLTHNNVIQSIDKFIYESKKQIEKIINGTIKEVILLIGKTSTNDFKISHLLINDKKKSLAFINNQITKLSQTNNWHILKTQKHNLHTKTQSLNMSEIQDFCSVSSISKRFYQEINEALWKFNLKLVDCIMIDDLKNEYYNQKDHHLQLNVELLSDKINLSIIKNNTIVKHDSVNYGFNNLVDSLTRNCFYSSTIAYCYAKQLLKDNHSTFINEQPQTLNVFNEFIIKIKNIISSFINTKLLQSETIDINLLGLIANNQNFENKLRSKLGYNKVYSLFSDANLLSVETMEVVSQMLNNNNEKSLLKTNTFIINTKEFVISKKDKYFNYKVLN</sequence>
<name>A0A2Z4LM21_9BACT</name>
<protein>
    <submittedName>
        <fullName evidence="1">Uncharacterized protein</fullName>
    </submittedName>
</protein>
<dbReference type="Proteomes" id="UP000249865">
    <property type="component" value="Chromosome"/>
</dbReference>
<gene>
    <name evidence="1" type="ORF">DK849_01535</name>
</gene>
<keyword evidence="2" id="KW-1185">Reference proteome</keyword>
<proteinExistence type="predicted"/>
<organism evidence="1 2">
    <name type="scientific">Metamycoplasma cloacale</name>
    <dbReference type="NCBI Taxonomy" id="92401"/>
    <lineage>
        <taxon>Bacteria</taxon>
        <taxon>Bacillati</taxon>
        <taxon>Mycoplasmatota</taxon>
        <taxon>Mycoplasmoidales</taxon>
        <taxon>Metamycoplasmataceae</taxon>
        <taxon>Metamycoplasma</taxon>
    </lineage>
</organism>
<dbReference type="RefSeq" id="WP_029330837.1">
    <property type="nucleotide sequence ID" value="NZ_CP030103.1"/>
</dbReference>
<dbReference type="KEGG" id="mclo:DK849_01535"/>
<evidence type="ECO:0000313" key="1">
    <source>
        <dbReference type="EMBL" id="AWX42750.1"/>
    </source>
</evidence>
<dbReference type="EMBL" id="CP030103">
    <property type="protein sequence ID" value="AWX42750.1"/>
    <property type="molecule type" value="Genomic_DNA"/>
</dbReference>